<gene>
    <name evidence="1" type="ORF">DFP97_11848</name>
</gene>
<comment type="caution">
    <text evidence="1">The sequence shown here is derived from an EMBL/GenBank/DDBJ whole genome shotgun (WGS) entry which is preliminary data.</text>
</comment>
<dbReference type="Proteomes" id="UP000252415">
    <property type="component" value="Unassembled WGS sequence"/>
</dbReference>
<name>A0A368VKI5_9BACL</name>
<evidence type="ECO:0000313" key="1">
    <source>
        <dbReference type="EMBL" id="RCW42219.1"/>
    </source>
</evidence>
<dbReference type="EMBL" id="QPJD01000018">
    <property type="protein sequence ID" value="RCW42219.1"/>
    <property type="molecule type" value="Genomic_DNA"/>
</dbReference>
<dbReference type="GO" id="GO:0016740">
    <property type="term" value="F:transferase activity"/>
    <property type="evidence" value="ECO:0007669"/>
    <property type="project" value="UniProtKB-KW"/>
</dbReference>
<proteinExistence type="predicted"/>
<dbReference type="RefSeq" id="WP_114383169.1">
    <property type="nucleotide sequence ID" value="NZ_QPJD01000018.1"/>
</dbReference>
<dbReference type="Pfam" id="PF14907">
    <property type="entry name" value="NTP_transf_5"/>
    <property type="match status" value="1"/>
</dbReference>
<organism evidence="1 2">
    <name type="scientific">Paenibacillus prosopidis</name>
    <dbReference type="NCBI Taxonomy" id="630520"/>
    <lineage>
        <taxon>Bacteria</taxon>
        <taxon>Bacillati</taxon>
        <taxon>Bacillota</taxon>
        <taxon>Bacilli</taxon>
        <taxon>Bacillales</taxon>
        <taxon>Paenibacillaceae</taxon>
        <taxon>Paenibacillus</taxon>
    </lineage>
</organism>
<dbReference type="InterPro" id="IPR039498">
    <property type="entry name" value="NTP_transf_5"/>
</dbReference>
<accession>A0A368VKI5</accession>
<sequence>MINQLLKALYDRSCSLTEDVEFYRQAIEEIEAYAVSSQIYHLLKEQGRLEDTPLFFRERLKNVYNEALHLNLFIKNQTDRILQRFETIQLNVIPLKGVYFAEKYFGHIGARGTSDIDLLVRKEDVGRAVDCVIALGFQIEQEPIPSHFHLCFSKRIPGAVIPLTVEIHWNIVKETTSNFEIEPFWNNAVPFKQYDYVMALSDYHTFYMICLHGWRHNLQSPKYFIDIIQLIYVLKDSLNYDLLFQDASAHETRKRLVRTLSIVYESYPMLDNIKELPVKRKRWLQNNNDRLQRKRILKYLDFIDYQFLSYDNLRHSFREVYNWLTPSRP</sequence>
<dbReference type="OrthoDB" id="2659434at2"/>
<keyword evidence="1" id="KW-0808">Transferase</keyword>
<reference evidence="1 2" key="1">
    <citation type="submission" date="2018-07" db="EMBL/GenBank/DDBJ databases">
        <title>Genomic Encyclopedia of Type Strains, Phase III (KMG-III): the genomes of soil and plant-associated and newly described type strains.</title>
        <authorList>
            <person name="Whitman W."/>
        </authorList>
    </citation>
    <scope>NUCLEOTIDE SEQUENCE [LARGE SCALE GENOMIC DNA]</scope>
    <source>
        <strain evidence="1 2">CECT 7506</strain>
    </source>
</reference>
<evidence type="ECO:0000313" key="2">
    <source>
        <dbReference type="Proteomes" id="UP000252415"/>
    </source>
</evidence>
<keyword evidence="2" id="KW-1185">Reference proteome</keyword>
<dbReference type="AlphaFoldDB" id="A0A368VKI5"/>
<protein>
    <submittedName>
        <fullName evidence="1">Putative nucleotidyltransferase-like protein</fullName>
    </submittedName>
</protein>